<proteinExistence type="predicted"/>
<accession>A0AA39W4A4</accession>
<name>A0AA39W4A4_9PEZI</name>
<organism evidence="2 3">
    <name type="scientific">Immersiella caudata</name>
    <dbReference type="NCBI Taxonomy" id="314043"/>
    <lineage>
        <taxon>Eukaryota</taxon>
        <taxon>Fungi</taxon>
        <taxon>Dikarya</taxon>
        <taxon>Ascomycota</taxon>
        <taxon>Pezizomycotina</taxon>
        <taxon>Sordariomycetes</taxon>
        <taxon>Sordariomycetidae</taxon>
        <taxon>Sordariales</taxon>
        <taxon>Lasiosphaeriaceae</taxon>
        <taxon>Immersiella</taxon>
    </lineage>
</organism>
<keyword evidence="3" id="KW-1185">Reference proteome</keyword>
<feature type="compositionally biased region" description="Basic and acidic residues" evidence="1">
    <location>
        <begin position="9"/>
        <end position="23"/>
    </location>
</feature>
<evidence type="ECO:0000313" key="3">
    <source>
        <dbReference type="Proteomes" id="UP001175000"/>
    </source>
</evidence>
<feature type="region of interest" description="Disordered" evidence="1">
    <location>
        <begin position="1"/>
        <end position="69"/>
    </location>
</feature>
<evidence type="ECO:0000313" key="2">
    <source>
        <dbReference type="EMBL" id="KAK0611019.1"/>
    </source>
</evidence>
<protein>
    <submittedName>
        <fullName evidence="2">Uncharacterized protein</fullName>
    </submittedName>
</protein>
<comment type="caution">
    <text evidence="2">The sequence shown here is derived from an EMBL/GenBank/DDBJ whole genome shotgun (WGS) entry which is preliminary data.</text>
</comment>
<dbReference type="Proteomes" id="UP001175000">
    <property type="component" value="Unassembled WGS sequence"/>
</dbReference>
<evidence type="ECO:0000256" key="1">
    <source>
        <dbReference type="SAM" id="MobiDB-lite"/>
    </source>
</evidence>
<sequence length="69" mass="7136">MAMAAADGVSDRSEVGAKTEKIIRSAPGAPSKLSDPRKSGASPPRHPLSHPVSRHFNPPLAGATEPSPR</sequence>
<dbReference type="AlphaFoldDB" id="A0AA39W4A4"/>
<reference evidence="2" key="1">
    <citation type="submission" date="2023-06" db="EMBL/GenBank/DDBJ databases">
        <title>Genome-scale phylogeny and comparative genomics of the fungal order Sordariales.</title>
        <authorList>
            <consortium name="Lawrence Berkeley National Laboratory"/>
            <person name="Hensen N."/>
            <person name="Bonometti L."/>
            <person name="Westerberg I."/>
            <person name="Brannstrom I.O."/>
            <person name="Guillou S."/>
            <person name="Cros-Aarteil S."/>
            <person name="Calhoun S."/>
            <person name="Haridas S."/>
            <person name="Kuo A."/>
            <person name="Mondo S."/>
            <person name="Pangilinan J."/>
            <person name="Riley R."/>
            <person name="Labutti K."/>
            <person name="Andreopoulos B."/>
            <person name="Lipzen A."/>
            <person name="Chen C."/>
            <person name="Yanf M."/>
            <person name="Daum C."/>
            <person name="Ng V."/>
            <person name="Clum A."/>
            <person name="Steindorff A."/>
            <person name="Ohm R."/>
            <person name="Martin F."/>
            <person name="Silar P."/>
            <person name="Natvig D."/>
            <person name="Lalanne C."/>
            <person name="Gautier V."/>
            <person name="Ament-Velasquez S.L."/>
            <person name="Kruys A."/>
            <person name="Hutchinson M.I."/>
            <person name="Powell A.J."/>
            <person name="Barry K."/>
            <person name="Miller A.N."/>
            <person name="Grigoriev I.V."/>
            <person name="Debuchy R."/>
            <person name="Gladieux P."/>
            <person name="Thoren M.H."/>
            <person name="Johannesson H."/>
        </authorList>
    </citation>
    <scope>NUCLEOTIDE SEQUENCE</scope>
    <source>
        <strain evidence="2">CBS 606.72</strain>
    </source>
</reference>
<gene>
    <name evidence="2" type="ORF">B0T14DRAFT_529483</name>
</gene>
<dbReference type="EMBL" id="JAULSU010000007">
    <property type="protein sequence ID" value="KAK0611019.1"/>
    <property type="molecule type" value="Genomic_DNA"/>
</dbReference>